<dbReference type="InParanoid" id="B0DJY7"/>
<keyword evidence="4" id="KW-1185">Reference proteome</keyword>
<evidence type="ECO:0000256" key="1">
    <source>
        <dbReference type="ARBA" id="ARBA00022741"/>
    </source>
</evidence>
<dbReference type="Pfam" id="PF00012">
    <property type="entry name" value="HSP70"/>
    <property type="match status" value="1"/>
</dbReference>
<accession>B0DJY7</accession>
<proteinExistence type="predicted"/>
<dbReference type="GO" id="GO:0140662">
    <property type="term" value="F:ATP-dependent protein folding chaperone"/>
    <property type="evidence" value="ECO:0007669"/>
    <property type="project" value="InterPro"/>
</dbReference>
<name>B0DJY7_LACBS</name>
<organism evidence="4">
    <name type="scientific">Laccaria bicolor (strain S238N-H82 / ATCC MYA-4686)</name>
    <name type="common">Bicoloured deceiver</name>
    <name type="synonym">Laccaria laccata var. bicolor</name>
    <dbReference type="NCBI Taxonomy" id="486041"/>
    <lineage>
        <taxon>Eukaryota</taxon>
        <taxon>Fungi</taxon>
        <taxon>Dikarya</taxon>
        <taxon>Basidiomycota</taxon>
        <taxon>Agaricomycotina</taxon>
        <taxon>Agaricomycetes</taxon>
        <taxon>Agaricomycetidae</taxon>
        <taxon>Agaricales</taxon>
        <taxon>Agaricineae</taxon>
        <taxon>Hydnangiaceae</taxon>
        <taxon>Laccaria</taxon>
    </lineage>
</organism>
<sequence length="483" mass="53220">MAAAGISLFKSSDGYVVSISLFSSSDGSTIGTGIEQVTSLSSLLDTVKSLLCQWQESKVKAYLVSVPSAFPADEYYVALNTITEGTSHYYYYDTDALEPETTLAEDDPSVFITHGEAYCATLPNNTATPTILFLDFYPDRLSSECLSSSFDKGERQTKTIYTLTSSFAQGISDEAALKTVIIVDPKYPFERVVLNNPLPQQLPTVRTFFETHYPGTPITINTPDVISASAAARLYTRLNLPPQPRRLAQYIVPLPVSVTSASGGAITLVPPRYRIPTNESIVLTTSKDNQRSVTVHLLLGNHPLAKDNLVRGAAFLEGLKALPKGEARIRVSFGVCILEGWRDAAAVTLEQVDCENGVKKTFLFPNFFAGLTDDDDRYEVIEQGAEVEFAQHSDRVPCGVGSSNHKTLEAVANCRRHPSRRVVWLFWERGEWCRSERMDAPDSDLRRNLASPRIPSWVPRSLVVRIRAMPPKSPPLEAGIHPS</sequence>
<dbReference type="InterPro" id="IPR029047">
    <property type="entry name" value="HSP70_peptide-bd_sf"/>
</dbReference>
<dbReference type="Gene3D" id="2.60.34.10">
    <property type="entry name" value="Substrate Binding Domain Of DNAk, Chain A, domain 1"/>
    <property type="match status" value="1"/>
</dbReference>
<dbReference type="STRING" id="486041.B0DJY7"/>
<dbReference type="InterPro" id="IPR013126">
    <property type="entry name" value="Hsp_70_fam"/>
</dbReference>
<keyword evidence="1" id="KW-0547">Nucleotide-binding</keyword>
<reference evidence="3 4" key="1">
    <citation type="journal article" date="2008" name="Nature">
        <title>The genome of Laccaria bicolor provides insights into mycorrhizal symbiosis.</title>
        <authorList>
            <person name="Martin F."/>
            <person name="Aerts A."/>
            <person name="Ahren D."/>
            <person name="Brun A."/>
            <person name="Danchin E.G.J."/>
            <person name="Duchaussoy F."/>
            <person name="Gibon J."/>
            <person name="Kohler A."/>
            <person name="Lindquist E."/>
            <person name="Pereda V."/>
            <person name="Salamov A."/>
            <person name="Shapiro H.J."/>
            <person name="Wuyts J."/>
            <person name="Blaudez D."/>
            <person name="Buee M."/>
            <person name="Brokstein P."/>
            <person name="Canbaeck B."/>
            <person name="Cohen D."/>
            <person name="Courty P.E."/>
            <person name="Coutinho P.M."/>
            <person name="Delaruelle C."/>
            <person name="Detter J.C."/>
            <person name="Deveau A."/>
            <person name="DiFazio S."/>
            <person name="Duplessis S."/>
            <person name="Fraissinet-Tachet L."/>
            <person name="Lucic E."/>
            <person name="Frey-Klett P."/>
            <person name="Fourrey C."/>
            <person name="Feussner I."/>
            <person name="Gay G."/>
            <person name="Grimwood J."/>
            <person name="Hoegger P.J."/>
            <person name="Jain P."/>
            <person name="Kilaru S."/>
            <person name="Labbe J."/>
            <person name="Lin Y.C."/>
            <person name="Legue V."/>
            <person name="Le Tacon F."/>
            <person name="Marmeisse R."/>
            <person name="Melayah D."/>
            <person name="Montanini B."/>
            <person name="Muratet M."/>
            <person name="Nehls U."/>
            <person name="Niculita-Hirzel H."/>
            <person name="Oudot-Le Secq M.P."/>
            <person name="Peter M."/>
            <person name="Quesneville H."/>
            <person name="Rajashekar B."/>
            <person name="Reich M."/>
            <person name="Rouhier N."/>
            <person name="Schmutz J."/>
            <person name="Yin T."/>
            <person name="Chalot M."/>
            <person name="Henrissat B."/>
            <person name="Kuees U."/>
            <person name="Lucas S."/>
            <person name="Van de Peer Y."/>
            <person name="Podila G.K."/>
            <person name="Polle A."/>
            <person name="Pukkila P.J."/>
            <person name="Richardson P.M."/>
            <person name="Rouze P."/>
            <person name="Sanders I.R."/>
            <person name="Stajich J.E."/>
            <person name="Tunlid A."/>
            <person name="Tuskan G."/>
            <person name="Grigoriev I.V."/>
        </authorList>
    </citation>
    <scope>NUCLEOTIDE SEQUENCE [LARGE SCALE GENOMIC DNA]</scope>
    <source>
        <strain evidence="4">S238N-H82 / ATCC MYA-4686</strain>
    </source>
</reference>
<dbReference type="AlphaFoldDB" id="B0DJY7"/>
<evidence type="ECO:0000256" key="2">
    <source>
        <dbReference type="ARBA" id="ARBA00022840"/>
    </source>
</evidence>
<dbReference type="SUPFAM" id="SSF100920">
    <property type="entry name" value="Heat shock protein 70kD (HSP70), peptide-binding domain"/>
    <property type="match status" value="1"/>
</dbReference>
<evidence type="ECO:0000313" key="4">
    <source>
        <dbReference type="Proteomes" id="UP000001194"/>
    </source>
</evidence>
<dbReference type="KEGG" id="lbc:LACBIDRAFT_294984"/>
<dbReference type="HOGENOM" id="CLU_692738_0_0_1"/>
<protein>
    <submittedName>
        <fullName evidence="3">Predicted protein</fullName>
    </submittedName>
</protein>
<dbReference type="EMBL" id="DS547115">
    <property type="protein sequence ID" value="EDR04980.1"/>
    <property type="molecule type" value="Genomic_DNA"/>
</dbReference>
<keyword evidence="2" id="KW-0067">ATP-binding</keyword>
<dbReference type="RefSeq" id="XP_001884370.1">
    <property type="nucleotide sequence ID" value="XM_001884335.1"/>
</dbReference>
<dbReference type="GO" id="GO:0005524">
    <property type="term" value="F:ATP binding"/>
    <property type="evidence" value="ECO:0007669"/>
    <property type="project" value="UniProtKB-KW"/>
</dbReference>
<dbReference type="OrthoDB" id="3037355at2759"/>
<evidence type="ECO:0000313" key="3">
    <source>
        <dbReference type="EMBL" id="EDR04980.1"/>
    </source>
</evidence>
<gene>
    <name evidence="3" type="ORF">LACBIDRAFT_294984</name>
</gene>
<dbReference type="GeneID" id="6079967"/>
<dbReference type="Proteomes" id="UP000001194">
    <property type="component" value="Unassembled WGS sequence"/>
</dbReference>